<dbReference type="SMART" id="SM00198">
    <property type="entry name" value="SCP"/>
    <property type="match status" value="1"/>
</dbReference>
<dbReference type="InterPro" id="IPR035940">
    <property type="entry name" value="CAP_sf"/>
</dbReference>
<accession>A0A3N4KTI5</accession>
<evidence type="ECO:0000313" key="4">
    <source>
        <dbReference type="Proteomes" id="UP000277580"/>
    </source>
</evidence>
<dbReference type="Gene3D" id="3.40.33.10">
    <property type="entry name" value="CAP"/>
    <property type="match status" value="1"/>
</dbReference>
<sequence>MQFHPLLATILTLPLALAAPTPAPVHTYVLSPLAENPATAAVNNILPRANAADPSFTDDAKFQSELLAHHNHLRGEHTAGQLVWDPELARVAAELTNTCVYEHSYAARNGGPYGENIALGYPTVRDTCYAWGEAERASYTPAEYEHPSYNSRMGHFTQIVWVGTQRVGCARKLCDGRWFVACEYSARGNIRAEEYYKKNVLPPVATA</sequence>
<evidence type="ECO:0000313" key="3">
    <source>
        <dbReference type="EMBL" id="RPB12798.1"/>
    </source>
</evidence>
<evidence type="ECO:0000256" key="1">
    <source>
        <dbReference type="SAM" id="SignalP"/>
    </source>
</evidence>
<dbReference type="PANTHER" id="PTHR10334">
    <property type="entry name" value="CYSTEINE-RICH SECRETORY PROTEIN-RELATED"/>
    <property type="match status" value="1"/>
</dbReference>
<dbReference type="InterPro" id="IPR018244">
    <property type="entry name" value="Allrgn_V5/Tpx1_CS"/>
</dbReference>
<dbReference type="SUPFAM" id="SSF55797">
    <property type="entry name" value="PR-1-like"/>
    <property type="match status" value="1"/>
</dbReference>
<name>A0A3N4KTI5_9PEZI</name>
<dbReference type="InterPro" id="IPR001283">
    <property type="entry name" value="CRISP-related"/>
</dbReference>
<keyword evidence="4" id="KW-1185">Reference proteome</keyword>
<dbReference type="InterPro" id="IPR014044">
    <property type="entry name" value="CAP_dom"/>
</dbReference>
<dbReference type="PRINTS" id="PR00837">
    <property type="entry name" value="V5TPXLIKE"/>
</dbReference>
<reference evidence="3 4" key="1">
    <citation type="journal article" date="2018" name="Nat. Ecol. Evol.">
        <title>Pezizomycetes genomes reveal the molecular basis of ectomycorrhizal truffle lifestyle.</title>
        <authorList>
            <person name="Murat C."/>
            <person name="Payen T."/>
            <person name="Noel B."/>
            <person name="Kuo A."/>
            <person name="Morin E."/>
            <person name="Chen J."/>
            <person name="Kohler A."/>
            <person name="Krizsan K."/>
            <person name="Balestrini R."/>
            <person name="Da Silva C."/>
            <person name="Montanini B."/>
            <person name="Hainaut M."/>
            <person name="Levati E."/>
            <person name="Barry K.W."/>
            <person name="Belfiori B."/>
            <person name="Cichocki N."/>
            <person name="Clum A."/>
            <person name="Dockter R.B."/>
            <person name="Fauchery L."/>
            <person name="Guy J."/>
            <person name="Iotti M."/>
            <person name="Le Tacon F."/>
            <person name="Lindquist E.A."/>
            <person name="Lipzen A."/>
            <person name="Malagnac F."/>
            <person name="Mello A."/>
            <person name="Molinier V."/>
            <person name="Miyauchi S."/>
            <person name="Poulain J."/>
            <person name="Riccioni C."/>
            <person name="Rubini A."/>
            <person name="Sitrit Y."/>
            <person name="Splivallo R."/>
            <person name="Traeger S."/>
            <person name="Wang M."/>
            <person name="Zifcakova L."/>
            <person name="Wipf D."/>
            <person name="Zambonelli A."/>
            <person name="Paolocci F."/>
            <person name="Nowrousian M."/>
            <person name="Ottonello S."/>
            <person name="Baldrian P."/>
            <person name="Spatafora J.W."/>
            <person name="Henrissat B."/>
            <person name="Nagy L.G."/>
            <person name="Aury J.M."/>
            <person name="Wincker P."/>
            <person name="Grigoriev I.V."/>
            <person name="Bonfante P."/>
            <person name="Martin F.M."/>
        </authorList>
    </citation>
    <scope>NUCLEOTIDE SEQUENCE [LARGE SCALE GENOMIC DNA]</scope>
    <source>
        <strain evidence="3 4">CCBAS932</strain>
    </source>
</reference>
<feature type="domain" description="SCP" evidence="2">
    <location>
        <begin position="61"/>
        <end position="192"/>
    </location>
</feature>
<dbReference type="InParanoid" id="A0A3N4KTI5"/>
<feature type="chain" id="PRO_5018002548" evidence="1">
    <location>
        <begin position="19"/>
        <end position="207"/>
    </location>
</feature>
<dbReference type="AlphaFoldDB" id="A0A3N4KTI5"/>
<proteinExistence type="predicted"/>
<organism evidence="3 4">
    <name type="scientific">Morchella conica CCBAS932</name>
    <dbReference type="NCBI Taxonomy" id="1392247"/>
    <lineage>
        <taxon>Eukaryota</taxon>
        <taxon>Fungi</taxon>
        <taxon>Dikarya</taxon>
        <taxon>Ascomycota</taxon>
        <taxon>Pezizomycotina</taxon>
        <taxon>Pezizomycetes</taxon>
        <taxon>Pezizales</taxon>
        <taxon>Morchellaceae</taxon>
        <taxon>Morchella</taxon>
    </lineage>
</organism>
<dbReference type="GO" id="GO:0005576">
    <property type="term" value="C:extracellular region"/>
    <property type="evidence" value="ECO:0007669"/>
    <property type="project" value="InterPro"/>
</dbReference>
<evidence type="ECO:0000259" key="2">
    <source>
        <dbReference type="SMART" id="SM00198"/>
    </source>
</evidence>
<dbReference type="PROSITE" id="PS01009">
    <property type="entry name" value="CRISP_1"/>
    <property type="match status" value="1"/>
</dbReference>
<keyword evidence="1" id="KW-0732">Signal</keyword>
<dbReference type="InterPro" id="IPR002413">
    <property type="entry name" value="V5_allergen-like"/>
</dbReference>
<gene>
    <name evidence="3" type="ORF">P167DRAFT_535522</name>
</gene>
<feature type="signal peptide" evidence="1">
    <location>
        <begin position="1"/>
        <end position="18"/>
    </location>
</feature>
<dbReference type="EMBL" id="ML119126">
    <property type="protein sequence ID" value="RPB12798.1"/>
    <property type="molecule type" value="Genomic_DNA"/>
</dbReference>
<dbReference type="STRING" id="1392247.A0A3N4KTI5"/>
<dbReference type="OrthoDB" id="337038at2759"/>
<protein>
    <submittedName>
        <fullName evidence="3">PR-1-like protein</fullName>
    </submittedName>
</protein>
<dbReference type="Pfam" id="PF00188">
    <property type="entry name" value="CAP"/>
    <property type="match status" value="1"/>
</dbReference>
<dbReference type="Proteomes" id="UP000277580">
    <property type="component" value="Unassembled WGS sequence"/>
</dbReference>
<dbReference type="PRINTS" id="PR00838">
    <property type="entry name" value="V5ALLERGEN"/>
</dbReference>